<keyword evidence="6 7" id="KW-0472">Membrane</keyword>
<dbReference type="EMBL" id="BJZK01000002">
    <property type="protein sequence ID" value="GEO71170.1"/>
    <property type="molecule type" value="Genomic_DNA"/>
</dbReference>
<keyword evidence="3" id="KW-1003">Cell membrane</keyword>
<feature type="transmembrane region" description="Helical" evidence="7">
    <location>
        <begin position="125"/>
        <end position="148"/>
    </location>
</feature>
<evidence type="ECO:0000256" key="2">
    <source>
        <dbReference type="ARBA" id="ARBA00005745"/>
    </source>
</evidence>
<dbReference type="Gene3D" id="1.20.81.30">
    <property type="entry name" value="Type II secretion system (T2SS), domain F"/>
    <property type="match status" value="1"/>
</dbReference>
<dbReference type="InterPro" id="IPR003004">
    <property type="entry name" value="GspF/PilC"/>
</dbReference>
<accession>A0ABQ0WTF5</accession>
<comment type="caution">
    <text evidence="9">The sequence shown here is derived from an EMBL/GenBank/DDBJ whole genome shotgun (WGS) entry which is preliminary data.</text>
</comment>
<evidence type="ECO:0000256" key="3">
    <source>
        <dbReference type="ARBA" id="ARBA00022475"/>
    </source>
</evidence>
<feature type="domain" description="Type II secretion system protein GspF" evidence="8">
    <location>
        <begin position="220"/>
        <end position="341"/>
    </location>
</feature>
<dbReference type="RefSeq" id="WP_225430759.1">
    <property type="nucleotide sequence ID" value="NZ_BJZK01000002.1"/>
</dbReference>
<name>A0ABQ0WTF5_9LACO</name>
<dbReference type="PANTHER" id="PTHR30012">
    <property type="entry name" value="GENERAL SECRETION PATHWAY PROTEIN"/>
    <property type="match status" value="1"/>
</dbReference>
<evidence type="ECO:0000256" key="6">
    <source>
        <dbReference type="ARBA" id="ARBA00023136"/>
    </source>
</evidence>
<evidence type="ECO:0000259" key="8">
    <source>
        <dbReference type="Pfam" id="PF00482"/>
    </source>
</evidence>
<proteinExistence type="inferred from homology"/>
<feature type="transmembrane region" description="Helical" evidence="7">
    <location>
        <begin position="168"/>
        <end position="190"/>
    </location>
</feature>
<sequence>MNGHTLRARLRPKRWRLTPRGKWSLAQQARLCQLLADQLRSGFSLKQALAFLRTTAEDLPPEVAVIEQHLLAGAAFLPELAPYLQENIYFQLTLTTHDGSLCLGLARAAKLLQLMATQRQRLRQLLAYPLGLFGGMGLLFATLQFGILPQLRTSLAPQTTGPRLAWQVWGGGLLGVSLLLLGGATLRWWWRQSSLQRAQGWLRVPLVGRIFRAYYAYYLADNLSQLVQSGLSVKQMIQTLNRLPDRALLHQLAASLDQRLNQGTSPMRWLHRQAYIPDDLILLLQKGSTPEQLARELTAYSRLQYQRLVNRSERGLAWVQPVLLTVVASLIVAAYLNLLLPLYHNLQGVYQ</sequence>
<keyword evidence="10" id="KW-1185">Reference proteome</keyword>
<evidence type="ECO:0000313" key="10">
    <source>
        <dbReference type="Proteomes" id="UP000321794"/>
    </source>
</evidence>
<keyword evidence="5 7" id="KW-1133">Transmembrane helix</keyword>
<protein>
    <recommendedName>
        <fullName evidence="8">Type II secretion system protein GspF domain-containing protein</fullName>
    </recommendedName>
</protein>
<dbReference type="InterPro" id="IPR018076">
    <property type="entry name" value="T2SS_GspF_dom"/>
</dbReference>
<gene>
    <name evidence="9" type="ORF">LZY01_03380</name>
</gene>
<feature type="transmembrane region" description="Helical" evidence="7">
    <location>
        <begin position="316"/>
        <end position="336"/>
    </location>
</feature>
<evidence type="ECO:0000256" key="1">
    <source>
        <dbReference type="ARBA" id="ARBA00004651"/>
    </source>
</evidence>
<dbReference type="PANTHER" id="PTHR30012:SF0">
    <property type="entry name" value="TYPE II SECRETION SYSTEM PROTEIN F-RELATED"/>
    <property type="match status" value="1"/>
</dbReference>
<reference evidence="9 10" key="1">
    <citation type="submission" date="2019-07" db="EMBL/GenBank/DDBJ databases">
        <title>Whole genome shotgun sequence of Lactobacillus zymae NBRC 107157.</title>
        <authorList>
            <person name="Hosoyama A."/>
            <person name="Uohara A."/>
            <person name="Ohji S."/>
            <person name="Ichikawa N."/>
        </authorList>
    </citation>
    <scope>NUCLEOTIDE SEQUENCE [LARGE SCALE GENOMIC DNA]</scope>
    <source>
        <strain evidence="9 10">NBRC 107157</strain>
    </source>
</reference>
<dbReference type="Proteomes" id="UP000321794">
    <property type="component" value="Unassembled WGS sequence"/>
</dbReference>
<dbReference type="Pfam" id="PF00482">
    <property type="entry name" value="T2SSF"/>
    <property type="match status" value="1"/>
</dbReference>
<keyword evidence="4 7" id="KW-0812">Transmembrane</keyword>
<evidence type="ECO:0000256" key="5">
    <source>
        <dbReference type="ARBA" id="ARBA00022989"/>
    </source>
</evidence>
<dbReference type="InterPro" id="IPR042094">
    <property type="entry name" value="T2SS_GspF_sf"/>
</dbReference>
<evidence type="ECO:0000313" key="9">
    <source>
        <dbReference type="EMBL" id="GEO71170.1"/>
    </source>
</evidence>
<evidence type="ECO:0000256" key="4">
    <source>
        <dbReference type="ARBA" id="ARBA00022692"/>
    </source>
</evidence>
<comment type="similarity">
    <text evidence="2">Belongs to the GSP F family.</text>
</comment>
<evidence type="ECO:0000256" key="7">
    <source>
        <dbReference type="SAM" id="Phobius"/>
    </source>
</evidence>
<organism evidence="9 10">
    <name type="scientific">Levilactobacillus zymae</name>
    <dbReference type="NCBI Taxonomy" id="267363"/>
    <lineage>
        <taxon>Bacteria</taxon>
        <taxon>Bacillati</taxon>
        <taxon>Bacillota</taxon>
        <taxon>Bacilli</taxon>
        <taxon>Lactobacillales</taxon>
        <taxon>Lactobacillaceae</taxon>
        <taxon>Levilactobacillus</taxon>
    </lineage>
</organism>
<comment type="subcellular location">
    <subcellularLocation>
        <location evidence="1">Cell membrane</location>
        <topology evidence="1">Multi-pass membrane protein</topology>
    </subcellularLocation>
</comment>